<dbReference type="Proteomes" id="UP000002624">
    <property type="component" value="Unassembled WGS sequence"/>
</dbReference>
<accession>C6HR07</accession>
<name>C6HR07_AJECH</name>
<dbReference type="OMA" id="HCCQPRR"/>
<evidence type="ECO:0000313" key="1">
    <source>
        <dbReference type="EMBL" id="EER37378.1"/>
    </source>
</evidence>
<reference evidence="2" key="1">
    <citation type="submission" date="2009-05" db="EMBL/GenBank/DDBJ databases">
        <title>The genome sequence of Ajellomyces capsulatus strain H143.</title>
        <authorList>
            <person name="Champion M."/>
            <person name="Cuomo C.A."/>
            <person name="Ma L.-J."/>
            <person name="Henn M.R."/>
            <person name="Sil A."/>
            <person name="Goldman B."/>
            <person name="Young S.K."/>
            <person name="Kodira C.D."/>
            <person name="Zeng Q."/>
            <person name="Koehrsen M."/>
            <person name="Alvarado L."/>
            <person name="Berlin A.M."/>
            <person name="Borenstein D."/>
            <person name="Chen Z."/>
            <person name="Engels R."/>
            <person name="Freedman E."/>
            <person name="Gellesch M."/>
            <person name="Goldberg J."/>
            <person name="Griggs A."/>
            <person name="Gujja S."/>
            <person name="Heiman D.I."/>
            <person name="Hepburn T.A."/>
            <person name="Howarth C."/>
            <person name="Jen D."/>
            <person name="Larson L."/>
            <person name="Lewis B."/>
            <person name="Mehta T."/>
            <person name="Park D."/>
            <person name="Pearson M."/>
            <person name="Roberts A."/>
            <person name="Saif S."/>
            <person name="Shea T.D."/>
            <person name="Shenoy N."/>
            <person name="Sisk P."/>
            <person name="Stolte C."/>
            <person name="Sykes S."/>
            <person name="Walk T."/>
            <person name="White J."/>
            <person name="Yandava C."/>
            <person name="Klein B."/>
            <person name="McEwen J.G."/>
            <person name="Puccia R."/>
            <person name="Goldman G.H."/>
            <person name="Felipe M.S."/>
            <person name="Nino-Vega G."/>
            <person name="San-Blas G."/>
            <person name="Taylor J.W."/>
            <person name="Mendoza L."/>
            <person name="Galagan J.E."/>
            <person name="Nusbaum C."/>
            <person name="Birren B.W."/>
        </authorList>
    </citation>
    <scope>NUCLEOTIDE SEQUENCE [LARGE SCALE GENOMIC DNA]</scope>
    <source>
        <strain evidence="2">H143</strain>
    </source>
</reference>
<organism evidence="1 2">
    <name type="scientific">Ajellomyces capsulatus (strain H143)</name>
    <name type="common">Darling's disease fungus</name>
    <name type="synonym">Histoplasma capsulatum</name>
    <dbReference type="NCBI Taxonomy" id="544712"/>
    <lineage>
        <taxon>Eukaryota</taxon>
        <taxon>Fungi</taxon>
        <taxon>Dikarya</taxon>
        <taxon>Ascomycota</taxon>
        <taxon>Pezizomycotina</taxon>
        <taxon>Eurotiomycetes</taxon>
        <taxon>Eurotiomycetidae</taxon>
        <taxon>Onygenales</taxon>
        <taxon>Ajellomycetaceae</taxon>
        <taxon>Histoplasma</taxon>
    </lineage>
</organism>
<protein>
    <submittedName>
        <fullName evidence="1">Uncharacterized protein</fullName>
    </submittedName>
</protein>
<dbReference type="VEuPathDB" id="FungiDB:HCDG_08829"/>
<dbReference type="HOGENOM" id="CLU_2026033_0_0_1"/>
<dbReference type="AlphaFoldDB" id="C6HR07"/>
<dbReference type="EMBL" id="GG692435">
    <property type="protein sequence ID" value="EER37378.1"/>
    <property type="molecule type" value="Genomic_DNA"/>
</dbReference>
<proteinExistence type="predicted"/>
<sequence length="122" mass="13821">MDVRSSTIVFAIGPSTSRQNTGDGWQKGDQILTKDVVLYIQSSKLHYMVLELIVPQKSKKLGGARGYLQFVKYQLPEDQAHPDFSYMAQRPPCREHCCQPRRTPPEILGFHRLTIYGISALA</sequence>
<gene>
    <name evidence="1" type="ORF">HCDG_08829</name>
</gene>
<evidence type="ECO:0000313" key="2">
    <source>
        <dbReference type="Proteomes" id="UP000002624"/>
    </source>
</evidence>